<dbReference type="SUPFAM" id="SSF101262">
    <property type="entry name" value="Methenyltetrahydrofolate cyclohydrolase-like"/>
    <property type="match status" value="1"/>
</dbReference>
<keyword evidence="3" id="KW-0378">Hydrolase</keyword>
<proteinExistence type="predicted"/>
<dbReference type="EMBL" id="LOHZ01000032">
    <property type="protein sequence ID" value="KYO65852.1"/>
    <property type="molecule type" value="Genomic_DNA"/>
</dbReference>
<dbReference type="GO" id="GO:0004477">
    <property type="term" value="F:methenyltetrahydrofolate cyclohydrolase activity"/>
    <property type="evidence" value="ECO:0007669"/>
    <property type="project" value="UniProtKB-EC"/>
</dbReference>
<sequence length="208" mass="23365">MKFQDYKISDFLDELSSKSPAPGGGTASALLGAVGLSLFSMVCNLTLGKEKFKPQKETIKEFLNKAQSLQEDFRRLMDEDTEAFNEVAKAYKMPKDSEEEKKKRKEAIQEALMKAAWAPLKMMEKVKEASELIAPAVSLVNPAVITDLGVCVLSLKSALFGAWLNVKINLNSIVDEKFRAFLSEKMMEYLKVSENLDKLFEEIQKKLV</sequence>
<evidence type="ECO:0000313" key="3">
    <source>
        <dbReference type="EMBL" id="KYO65852.1"/>
    </source>
</evidence>
<evidence type="ECO:0000259" key="2">
    <source>
        <dbReference type="Pfam" id="PF04961"/>
    </source>
</evidence>
<dbReference type="Gene3D" id="1.20.120.680">
    <property type="entry name" value="Formiminotetrahydrofolate cyclodeaminase monomer, up-and-down helical bundle"/>
    <property type="match status" value="1"/>
</dbReference>
<reference evidence="3 4" key="1">
    <citation type="submission" date="2015-12" db="EMBL/GenBank/DDBJ databases">
        <title>Draft genome of Thermovenabulum gondwanense isolated from a red thermophilic microbial mat colonisisng an outflow channel of a bore well.</title>
        <authorList>
            <person name="Patel B.K."/>
        </authorList>
    </citation>
    <scope>NUCLEOTIDE SEQUENCE [LARGE SCALE GENOMIC DNA]</scope>
    <source>
        <strain evidence="3 4">R270</strain>
    </source>
</reference>
<dbReference type="PATRIC" id="fig|520767.4.peg.1595"/>
<dbReference type="InterPro" id="IPR036178">
    <property type="entry name" value="Formintransfe-cycloase-like_sf"/>
</dbReference>
<protein>
    <submittedName>
        <fullName evidence="3">Methenyltetrahydrofolate cyclohydrolase</fullName>
        <ecNumber evidence="3">3.5.4.9</ecNumber>
    </submittedName>
</protein>
<dbReference type="AlphaFoldDB" id="A0A162MH87"/>
<dbReference type="InterPro" id="IPR007044">
    <property type="entry name" value="Cyclodeamin/CycHdrlase"/>
</dbReference>
<dbReference type="STRING" id="520767.ATZ99_14900"/>
<keyword evidence="1" id="KW-0812">Transmembrane</keyword>
<organism evidence="3 4">
    <name type="scientific">Thermovenabulum gondwanense</name>
    <dbReference type="NCBI Taxonomy" id="520767"/>
    <lineage>
        <taxon>Bacteria</taxon>
        <taxon>Bacillati</taxon>
        <taxon>Bacillota</taxon>
        <taxon>Clostridia</taxon>
        <taxon>Thermosediminibacterales</taxon>
        <taxon>Thermosediminibacteraceae</taxon>
        <taxon>Thermovenabulum</taxon>
    </lineage>
</organism>
<gene>
    <name evidence="3" type="primary">fchA_2</name>
    <name evidence="3" type="ORF">ATZ99_14900</name>
</gene>
<keyword evidence="4" id="KW-1185">Reference proteome</keyword>
<dbReference type="OrthoDB" id="7959174at2"/>
<feature type="domain" description="Cyclodeaminase/cyclohydrolase" evidence="2">
    <location>
        <begin position="8"/>
        <end position="186"/>
    </location>
</feature>
<dbReference type="Pfam" id="PF04961">
    <property type="entry name" value="FTCD_C"/>
    <property type="match status" value="1"/>
</dbReference>
<dbReference type="Proteomes" id="UP000075737">
    <property type="component" value="Unassembled WGS sequence"/>
</dbReference>
<comment type="caution">
    <text evidence="3">The sequence shown here is derived from an EMBL/GenBank/DDBJ whole genome shotgun (WGS) entry which is preliminary data.</text>
</comment>
<name>A0A162MH87_9FIRM</name>
<dbReference type="RefSeq" id="WP_068748607.1">
    <property type="nucleotide sequence ID" value="NZ_LOHZ01000032.1"/>
</dbReference>
<accession>A0A162MH87</accession>
<keyword evidence="1" id="KW-0472">Membrane</keyword>
<dbReference type="EC" id="3.5.4.9" evidence="3"/>
<evidence type="ECO:0000256" key="1">
    <source>
        <dbReference type="SAM" id="Phobius"/>
    </source>
</evidence>
<feature type="transmembrane region" description="Helical" evidence="1">
    <location>
        <begin position="27"/>
        <end position="47"/>
    </location>
</feature>
<keyword evidence="1" id="KW-1133">Transmembrane helix</keyword>
<evidence type="ECO:0000313" key="4">
    <source>
        <dbReference type="Proteomes" id="UP000075737"/>
    </source>
</evidence>